<dbReference type="GO" id="GO:0005829">
    <property type="term" value="C:cytosol"/>
    <property type="evidence" value="ECO:0007669"/>
    <property type="project" value="UniProtKB-SubCell"/>
</dbReference>
<keyword evidence="24" id="KW-1185">Reference proteome</keyword>
<dbReference type="EMBL" id="CAAGRJ010021043">
    <property type="protein sequence ID" value="VFV35300.1"/>
    <property type="molecule type" value="Genomic_DNA"/>
</dbReference>
<evidence type="ECO:0000256" key="12">
    <source>
        <dbReference type="ARBA" id="ARBA00022845"/>
    </source>
</evidence>
<dbReference type="InterPro" id="IPR020829">
    <property type="entry name" value="GlycerAld_3-P_DH_cat"/>
</dbReference>
<dbReference type="SUPFAM" id="SSF55347">
    <property type="entry name" value="Glyceraldehyde-3-phosphate dehydrogenase-like, C-terminal domain"/>
    <property type="match status" value="1"/>
</dbReference>
<dbReference type="GO" id="GO:0006915">
    <property type="term" value="P:apoptotic process"/>
    <property type="evidence" value="ECO:0007669"/>
    <property type="project" value="UniProtKB-KW"/>
</dbReference>
<dbReference type="GO" id="GO:0006417">
    <property type="term" value="P:regulation of translation"/>
    <property type="evidence" value="ECO:0007669"/>
    <property type="project" value="UniProtKB-KW"/>
</dbReference>
<accession>A0A485NPZ1</accession>
<comment type="catalytic activity">
    <reaction evidence="21">
        <text>S-nitroso-L-cysteinyl-[GAPDH] + L-cysteinyl-[protein] = L-cysteinyl-[GAPDH] + S-nitroso-L-cysteinyl-[protein]</text>
        <dbReference type="Rhea" id="RHEA:66684"/>
        <dbReference type="Rhea" id="RHEA-COMP:10131"/>
        <dbReference type="Rhea" id="RHEA-COMP:17089"/>
        <dbReference type="Rhea" id="RHEA-COMP:17090"/>
        <dbReference type="Rhea" id="RHEA-COMP:17091"/>
        <dbReference type="ChEBI" id="CHEBI:29950"/>
        <dbReference type="ChEBI" id="CHEBI:149494"/>
    </reaction>
    <physiologicalReaction direction="left-to-right" evidence="21">
        <dbReference type="Rhea" id="RHEA:66685"/>
    </physiologicalReaction>
</comment>
<dbReference type="GO" id="GO:0006096">
    <property type="term" value="P:glycolytic process"/>
    <property type="evidence" value="ECO:0007669"/>
    <property type="project" value="UniProtKB-KW"/>
</dbReference>
<dbReference type="Proteomes" id="UP000386466">
    <property type="component" value="Unassembled WGS sequence"/>
</dbReference>
<gene>
    <name evidence="23" type="ORF">LYPA_23C002122</name>
</gene>
<evidence type="ECO:0000256" key="20">
    <source>
        <dbReference type="ARBA" id="ARBA00047698"/>
    </source>
</evidence>
<keyword evidence="12" id="KW-0810">Translation regulation</keyword>
<evidence type="ECO:0000256" key="5">
    <source>
        <dbReference type="ARBA" id="ARBA00007406"/>
    </source>
</evidence>
<reference evidence="23 24" key="1">
    <citation type="submission" date="2019-01" db="EMBL/GenBank/DDBJ databases">
        <authorList>
            <person name="Alioto T."/>
            <person name="Alioto T."/>
        </authorList>
    </citation>
    <scope>NUCLEOTIDE SEQUENCE [LARGE SCALE GENOMIC DNA]</scope>
</reference>
<keyword evidence="13" id="KW-0560">Oxidoreductase</keyword>
<evidence type="ECO:0000256" key="15">
    <source>
        <dbReference type="ARBA" id="ARBA00023152"/>
    </source>
</evidence>
<keyword evidence="8" id="KW-0963">Cytoplasm</keyword>
<keyword evidence="10" id="KW-0053">Apoptosis</keyword>
<evidence type="ECO:0000313" key="24">
    <source>
        <dbReference type="Proteomes" id="UP000386466"/>
    </source>
</evidence>
<comment type="subunit">
    <text evidence="19">Homotetramer. Interacts with TPPP; the interaction is direct. Interacts (when S-nitrosylated) with SIAH1; leading to nuclear translocation. Interacts with RILPL1/GOSPEL, leading to prevent the interaction between GAPDH and SIAH1 and prevent nuclear translocation. Interacts with CHP1; the interaction increases the binding of CHP1 with microtubules. Associates with microtubules. Interacts with EIF1AD, USP25, PRKCI and WARS1. Interacts with phosphorylated RPL13A; inhibited by oxidatively-modified low-densitity lipoprotein (LDL(ox)). Component of the GAIT complex. Interacts with FKBP6; leading to inhibit GAPDH catalytic activity. Interacts with TRAF2, promoting TRAF2 ubiquitination. Interacts with TRAF3, promoting TRAF3 ubiquitination.</text>
</comment>
<evidence type="ECO:0000256" key="16">
    <source>
        <dbReference type="ARBA" id="ARBA00023212"/>
    </source>
</evidence>
<keyword evidence="9" id="KW-0808">Transferase</keyword>
<evidence type="ECO:0000256" key="1">
    <source>
        <dbReference type="ARBA" id="ARBA00004123"/>
    </source>
</evidence>
<comment type="similarity">
    <text evidence="5">Belongs to the glyceraldehyde-3-phosphate dehydrogenase family.</text>
</comment>
<dbReference type="GO" id="GO:0051287">
    <property type="term" value="F:NAD binding"/>
    <property type="evidence" value="ECO:0007669"/>
    <property type="project" value="InterPro"/>
</dbReference>
<evidence type="ECO:0000256" key="2">
    <source>
        <dbReference type="ARBA" id="ARBA00004245"/>
    </source>
</evidence>
<evidence type="ECO:0000256" key="19">
    <source>
        <dbReference type="ARBA" id="ARBA00046997"/>
    </source>
</evidence>
<dbReference type="Pfam" id="PF02800">
    <property type="entry name" value="Gp_dh_C"/>
    <property type="match status" value="1"/>
</dbReference>
<evidence type="ECO:0000256" key="13">
    <source>
        <dbReference type="ARBA" id="ARBA00023002"/>
    </source>
</evidence>
<protein>
    <recommendedName>
        <fullName evidence="7">Glyceraldehyde-3-phosphate dehydrogenase</fullName>
        <ecNumber evidence="6">1.2.1.12</ecNumber>
    </recommendedName>
    <alternativeName>
        <fullName evidence="18">Peptidyl-cysteine S-nitrosylase GAPDH</fullName>
    </alternativeName>
</protein>
<dbReference type="GO" id="GO:0005634">
    <property type="term" value="C:nucleus"/>
    <property type="evidence" value="ECO:0007669"/>
    <property type="project" value="UniProtKB-SubCell"/>
</dbReference>
<dbReference type="PANTHER" id="PTHR10836">
    <property type="entry name" value="GLYCERALDEHYDE 3-PHOSPHATE DEHYDROGENASE"/>
    <property type="match status" value="1"/>
</dbReference>
<dbReference type="PANTHER" id="PTHR10836:SF111">
    <property type="entry name" value="GLYCERALDEHYDE-3-PHOSPHATE DEHYDROGENASE"/>
    <property type="match status" value="1"/>
</dbReference>
<organism evidence="23 24">
    <name type="scientific">Lynx pardinus</name>
    <name type="common">Iberian lynx</name>
    <name type="synonym">Felis pardina</name>
    <dbReference type="NCBI Taxonomy" id="191816"/>
    <lineage>
        <taxon>Eukaryota</taxon>
        <taxon>Metazoa</taxon>
        <taxon>Chordata</taxon>
        <taxon>Craniata</taxon>
        <taxon>Vertebrata</taxon>
        <taxon>Euteleostomi</taxon>
        <taxon>Mammalia</taxon>
        <taxon>Eutheria</taxon>
        <taxon>Laurasiatheria</taxon>
        <taxon>Carnivora</taxon>
        <taxon>Feliformia</taxon>
        <taxon>Felidae</taxon>
        <taxon>Felinae</taxon>
        <taxon>Lynx</taxon>
    </lineage>
</organism>
<feature type="domain" description="Glyceraldehyde 3-phosphate dehydrogenase NAD(P) binding" evidence="22">
    <location>
        <begin position="3"/>
        <end position="148"/>
    </location>
</feature>
<dbReference type="GO" id="GO:0016740">
    <property type="term" value="F:transferase activity"/>
    <property type="evidence" value="ECO:0007669"/>
    <property type="project" value="UniProtKB-KW"/>
</dbReference>
<dbReference type="SMART" id="SM00846">
    <property type="entry name" value="Gp_dh_N"/>
    <property type="match status" value="1"/>
</dbReference>
<dbReference type="EC" id="1.2.1.12" evidence="6"/>
<evidence type="ECO:0000256" key="18">
    <source>
        <dbReference type="ARBA" id="ARBA00031890"/>
    </source>
</evidence>
<evidence type="ECO:0000256" key="21">
    <source>
        <dbReference type="ARBA" id="ARBA00048005"/>
    </source>
</evidence>
<dbReference type="Pfam" id="PF00044">
    <property type="entry name" value="Gp_dh_N"/>
    <property type="match status" value="1"/>
</dbReference>
<dbReference type="AlphaFoldDB" id="A0A485NPZ1"/>
<evidence type="ECO:0000256" key="17">
    <source>
        <dbReference type="ARBA" id="ARBA00023242"/>
    </source>
</evidence>
<keyword evidence="15" id="KW-0324">Glycolysis</keyword>
<evidence type="ECO:0000256" key="14">
    <source>
        <dbReference type="ARBA" id="ARBA00023027"/>
    </source>
</evidence>
<dbReference type="Gene3D" id="3.40.50.720">
    <property type="entry name" value="NAD(P)-binding Rossmann-like Domain"/>
    <property type="match status" value="2"/>
</dbReference>
<evidence type="ECO:0000256" key="7">
    <source>
        <dbReference type="ARBA" id="ARBA00021022"/>
    </source>
</evidence>
<proteinExistence type="inferred from homology"/>
<evidence type="ECO:0000256" key="3">
    <source>
        <dbReference type="ARBA" id="ARBA00004514"/>
    </source>
</evidence>
<sequence>MMVKVGVNGFGHIWHLVTRAAFNAGKVDAVTIRDPFTDLCYRVYMFQYDSIHRKFNGIVKAENGETCHQWKAHLHLPGTRSHQHQKGDKAIGKVTPKPNGKLTGMAFHVPTPKRSDMDLTYCLDKGVKYDGIKKVDILGYTEDHVVSCNFNGDTHSSTFNAGAGIALSDHFIKFISCCNSEFGYSNHVVDLMVHTASKSPLDH</sequence>
<keyword evidence="17" id="KW-0539">Nucleus</keyword>
<comment type="catalytic activity">
    <reaction evidence="20">
        <text>D-glyceraldehyde 3-phosphate + phosphate + NAD(+) = (2R)-3-phospho-glyceroyl phosphate + NADH + H(+)</text>
        <dbReference type="Rhea" id="RHEA:10300"/>
        <dbReference type="ChEBI" id="CHEBI:15378"/>
        <dbReference type="ChEBI" id="CHEBI:43474"/>
        <dbReference type="ChEBI" id="CHEBI:57540"/>
        <dbReference type="ChEBI" id="CHEBI:57604"/>
        <dbReference type="ChEBI" id="CHEBI:57945"/>
        <dbReference type="ChEBI" id="CHEBI:59776"/>
        <dbReference type="EC" id="1.2.1.12"/>
    </reaction>
</comment>
<evidence type="ECO:0000256" key="8">
    <source>
        <dbReference type="ARBA" id="ARBA00022490"/>
    </source>
</evidence>
<evidence type="ECO:0000256" key="10">
    <source>
        <dbReference type="ARBA" id="ARBA00022703"/>
    </source>
</evidence>
<keyword evidence="16" id="KW-0206">Cytoskeleton</keyword>
<evidence type="ECO:0000259" key="22">
    <source>
        <dbReference type="SMART" id="SM00846"/>
    </source>
</evidence>
<comment type="pathway">
    <text evidence="4">Carbohydrate degradation; glycolysis; pyruvate from D-glyceraldehyde 3-phosphate: step 1/5.</text>
</comment>
<name>A0A485NPZ1_LYNPA</name>
<keyword evidence="11" id="KW-0702">S-nitrosylation</keyword>
<keyword evidence="14" id="KW-0520">NAD</keyword>
<evidence type="ECO:0000256" key="6">
    <source>
        <dbReference type="ARBA" id="ARBA00013119"/>
    </source>
</evidence>
<evidence type="ECO:0000256" key="11">
    <source>
        <dbReference type="ARBA" id="ARBA00022799"/>
    </source>
</evidence>
<evidence type="ECO:0000256" key="9">
    <source>
        <dbReference type="ARBA" id="ARBA00022679"/>
    </source>
</evidence>
<dbReference type="GO" id="GO:0004365">
    <property type="term" value="F:glyceraldehyde-3-phosphate dehydrogenase (NAD+) (phosphorylating) activity"/>
    <property type="evidence" value="ECO:0007669"/>
    <property type="project" value="UniProtKB-EC"/>
</dbReference>
<dbReference type="InterPro" id="IPR020831">
    <property type="entry name" value="GlycerAld/Erythrose_P_DH"/>
</dbReference>
<dbReference type="InterPro" id="IPR020828">
    <property type="entry name" value="GlycerAld_3-P_DH_NAD(P)-bd"/>
</dbReference>
<dbReference type="GO" id="GO:0005856">
    <property type="term" value="C:cytoskeleton"/>
    <property type="evidence" value="ECO:0007669"/>
    <property type="project" value="UniProtKB-SubCell"/>
</dbReference>
<evidence type="ECO:0000313" key="23">
    <source>
        <dbReference type="EMBL" id="VFV35300.1"/>
    </source>
</evidence>
<comment type="subcellular location">
    <subcellularLocation>
        <location evidence="2">Cytoplasm</location>
        <location evidence="2">Cytoskeleton</location>
    </subcellularLocation>
    <subcellularLocation>
        <location evidence="3">Cytoplasm</location>
        <location evidence="3">Cytosol</location>
    </subcellularLocation>
    <subcellularLocation>
        <location evidence="1">Nucleus</location>
    </subcellularLocation>
</comment>
<evidence type="ECO:0000256" key="4">
    <source>
        <dbReference type="ARBA" id="ARBA00004869"/>
    </source>
</evidence>
<dbReference type="Gene3D" id="3.30.360.10">
    <property type="entry name" value="Dihydrodipicolinate Reductase, domain 2"/>
    <property type="match status" value="1"/>
</dbReference>